<organism evidence="3 4">
    <name type="scientific">Trichocoleus desertorum GB2-A4</name>
    <dbReference type="NCBI Taxonomy" id="2933944"/>
    <lineage>
        <taxon>Bacteria</taxon>
        <taxon>Bacillati</taxon>
        <taxon>Cyanobacteriota</taxon>
        <taxon>Cyanophyceae</taxon>
        <taxon>Leptolyngbyales</taxon>
        <taxon>Trichocoleusaceae</taxon>
        <taxon>Trichocoleus</taxon>
    </lineage>
</organism>
<keyword evidence="4" id="KW-1185">Reference proteome</keyword>
<accession>A0ABV0J8Y8</accession>
<reference evidence="3 4" key="1">
    <citation type="submission" date="2022-04" db="EMBL/GenBank/DDBJ databases">
        <title>Positive selection, recombination, and allopatry shape intraspecific diversity of widespread and dominant cyanobacteria.</title>
        <authorList>
            <person name="Wei J."/>
            <person name="Shu W."/>
            <person name="Hu C."/>
        </authorList>
    </citation>
    <scope>NUCLEOTIDE SEQUENCE [LARGE SCALE GENOMIC DNA]</scope>
    <source>
        <strain evidence="3 4">GB2-A4</strain>
    </source>
</reference>
<dbReference type="EMBL" id="JAMPKM010000005">
    <property type="protein sequence ID" value="MEP0817718.1"/>
    <property type="molecule type" value="Genomic_DNA"/>
</dbReference>
<comment type="caution">
    <text evidence="3">The sequence shown here is derived from an EMBL/GenBank/DDBJ whole genome shotgun (WGS) entry which is preliminary data.</text>
</comment>
<dbReference type="InterPro" id="IPR027275">
    <property type="entry name" value="PRC-brl_dom"/>
</dbReference>
<dbReference type="Pfam" id="PF05239">
    <property type="entry name" value="PRC"/>
    <property type="match status" value="1"/>
</dbReference>
<dbReference type="SUPFAM" id="SSF58113">
    <property type="entry name" value="Apolipoprotein A-I"/>
    <property type="match status" value="1"/>
</dbReference>
<dbReference type="RefSeq" id="WP_190436154.1">
    <property type="nucleotide sequence ID" value="NZ_JAMPKM010000005.1"/>
</dbReference>
<feature type="compositionally biased region" description="Polar residues" evidence="1">
    <location>
        <begin position="289"/>
        <end position="302"/>
    </location>
</feature>
<evidence type="ECO:0000313" key="4">
    <source>
        <dbReference type="Proteomes" id="UP001464891"/>
    </source>
</evidence>
<gene>
    <name evidence="3" type="ORF">NC998_11475</name>
</gene>
<protein>
    <submittedName>
        <fullName evidence="3">PRC-barrel domain-containing protein</fullName>
    </submittedName>
</protein>
<sequence>MASPQAIARQGELLNRLVLDRETAEELGRVDQIWMVPELHRVMGIICTTGFLKGKKQMFTLVQIEAFGTDSIVVNSSHTSVNPEDIKPIDSLIGREVWSDAGSKIGKLTDYLFDPATGEITQYLFVARGWSSLTDGSYLLQPSMILGLGSKRVMISNNAAQEISIYTEGLRHKVAKVSSFLQSDYAQTKQDVKSWLGGIQAITSQAKEQLQTLSVQAKEQAQTVGEQLKDTTQTLAEQAQEKSQTLKETLKDRAQLLGEQVKDKTQALAEQAKANASDRAEPEIVVSVQPDTSVIAQPTHTTEVIVDVSPEKPSESAQ</sequence>
<evidence type="ECO:0000256" key="1">
    <source>
        <dbReference type="SAM" id="MobiDB-lite"/>
    </source>
</evidence>
<feature type="region of interest" description="Disordered" evidence="1">
    <location>
        <begin position="269"/>
        <end position="318"/>
    </location>
</feature>
<dbReference type="PANTHER" id="PTHR36740">
    <property type="entry name" value="PRC DOMAIN-CONTAINING PROTEIN"/>
    <property type="match status" value="1"/>
</dbReference>
<dbReference type="PANTHER" id="PTHR36740:SF1">
    <property type="entry name" value="PRC-BARREL DOMAIN-CONTAINING PROTEIN"/>
    <property type="match status" value="1"/>
</dbReference>
<proteinExistence type="predicted"/>
<feature type="compositionally biased region" description="Basic and acidic residues" evidence="1">
    <location>
        <begin position="309"/>
        <end position="318"/>
    </location>
</feature>
<dbReference type="InterPro" id="IPR011033">
    <property type="entry name" value="PRC_barrel-like_sf"/>
</dbReference>
<name>A0ABV0J8Y8_9CYAN</name>
<evidence type="ECO:0000313" key="3">
    <source>
        <dbReference type="EMBL" id="MEP0817718.1"/>
    </source>
</evidence>
<dbReference type="SUPFAM" id="SSF50346">
    <property type="entry name" value="PRC-barrel domain"/>
    <property type="match status" value="1"/>
</dbReference>
<feature type="domain" description="PRC-barrel" evidence="2">
    <location>
        <begin position="87"/>
        <end position="135"/>
    </location>
</feature>
<dbReference type="Gene3D" id="2.30.30.240">
    <property type="entry name" value="PRC-barrel domain"/>
    <property type="match status" value="1"/>
</dbReference>
<dbReference type="Proteomes" id="UP001464891">
    <property type="component" value="Unassembled WGS sequence"/>
</dbReference>
<evidence type="ECO:0000259" key="2">
    <source>
        <dbReference type="Pfam" id="PF05239"/>
    </source>
</evidence>